<comment type="function">
    <text evidence="1">Nitronate monooxygenase that uses molecular oxygen to catalyze the oxidative denitrification of alkyl nitronates. Acts on propionate 3-nitronate (P3N), the presumed physiological substrate. Probably functions in the detoxification of P3N, a metabolic poison produced by plants and fungi as a defense mechanism.</text>
</comment>
<proteinExistence type="predicted"/>
<dbReference type="Proteomes" id="UP000606720">
    <property type="component" value="Unassembled WGS sequence"/>
</dbReference>
<evidence type="ECO:0000313" key="7">
    <source>
        <dbReference type="Proteomes" id="UP000606720"/>
    </source>
</evidence>
<dbReference type="InterPro" id="IPR013785">
    <property type="entry name" value="Aldolase_TIM"/>
</dbReference>
<dbReference type="PANTHER" id="PTHR32332">
    <property type="entry name" value="2-NITROPROPANE DIOXYGENASE"/>
    <property type="match status" value="1"/>
</dbReference>
<keyword evidence="7" id="KW-1185">Reference proteome</keyword>
<reference evidence="6" key="1">
    <citation type="submission" date="2020-08" db="EMBL/GenBank/DDBJ databases">
        <title>Genome public.</title>
        <authorList>
            <person name="Liu C."/>
            <person name="Sun Q."/>
        </authorList>
    </citation>
    <scope>NUCLEOTIDE SEQUENCE</scope>
    <source>
        <strain evidence="6">BX1005</strain>
    </source>
</reference>
<sequence>MNELKIGNKTANVPIIQGGMGVGVSRSRLAGAVAAAGGIGIISTAQIGYDEAGFCTDPKKANITAIKKHIALAKAQAKGGLVGVNIMVALKDYAEHVKASIEAGADVIISGAGLPVSLPKLTEGTDTKIAPIVSTEKAAHVILKLWDRKFHRTADFIVIEGPKAGGHLGFSQEELADADQMDYDNEIRKIISAVREYEEKYHREIPVIVAGGIYSREDAFHAAELGADGIQAATRFVATEECDADIAYKMAYVKAKKEDVVIIKSPVGMPGRAIRNPFLEEVAQGTCKIERCYGCLAKCDPKEIPYCITDALIRAVKGDVEHGLIFAGENVEKVDKISTVKAVIDDLSAGFYSGEKNTFHILPHVV</sequence>
<evidence type="ECO:0000256" key="5">
    <source>
        <dbReference type="ARBA" id="ARBA00023002"/>
    </source>
</evidence>
<dbReference type="GO" id="GO:0018580">
    <property type="term" value="F:nitronate monooxygenase activity"/>
    <property type="evidence" value="ECO:0007669"/>
    <property type="project" value="InterPro"/>
</dbReference>
<dbReference type="Gene3D" id="3.20.20.70">
    <property type="entry name" value="Aldolase class I"/>
    <property type="match status" value="1"/>
</dbReference>
<keyword evidence="5" id="KW-0560">Oxidoreductase</keyword>
<keyword evidence="4" id="KW-0288">FMN</keyword>
<comment type="caution">
    <text evidence="6">The sequence shown here is derived from an EMBL/GenBank/DDBJ whole genome shotgun (WGS) entry which is preliminary data.</text>
</comment>
<evidence type="ECO:0000256" key="2">
    <source>
        <dbReference type="ARBA" id="ARBA00013457"/>
    </source>
</evidence>
<evidence type="ECO:0000313" key="6">
    <source>
        <dbReference type="EMBL" id="MBC5714873.1"/>
    </source>
</evidence>
<name>A0A923LQ51_9FIRM</name>
<dbReference type="InterPro" id="IPR004136">
    <property type="entry name" value="NMO"/>
</dbReference>
<organism evidence="6 7">
    <name type="scientific">Roseburia zhanii</name>
    <dbReference type="NCBI Taxonomy" id="2763064"/>
    <lineage>
        <taxon>Bacteria</taxon>
        <taxon>Bacillati</taxon>
        <taxon>Bacillota</taxon>
        <taxon>Clostridia</taxon>
        <taxon>Lachnospirales</taxon>
        <taxon>Lachnospiraceae</taxon>
        <taxon>Roseburia</taxon>
    </lineage>
</organism>
<dbReference type="SUPFAM" id="SSF51412">
    <property type="entry name" value="Inosine monophosphate dehydrogenase (IMPDH)"/>
    <property type="match status" value="1"/>
</dbReference>
<dbReference type="EMBL" id="JACOPH010000011">
    <property type="protein sequence ID" value="MBC5714873.1"/>
    <property type="molecule type" value="Genomic_DNA"/>
</dbReference>
<dbReference type="AlphaFoldDB" id="A0A923LQ51"/>
<keyword evidence="3" id="KW-0285">Flavoprotein</keyword>
<accession>A0A923LQ51</accession>
<evidence type="ECO:0000256" key="3">
    <source>
        <dbReference type="ARBA" id="ARBA00022630"/>
    </source>
</evidence>
<dbReference type="Pfam" id="PF03060">
    <property type="entry name" value="NMO"/>
    <property type="match status" value="1"/>
</dbReference>
<evidence type="ECO:0000256" key="1">
    <source>
        <dbReference type="ARBA" id="ARBA00003535"/>
    </source>
</evidence>
<dbReference type="RefSeq" id="WP_186867464.1">
    <property type="nucleotide sequence ID" value="NZ_JACOPH010000011.1"/>
</dbReference>
<keyword evidence="6" id="KW-0503">Monooxygenase</keyword>
<dbReference type="PANTHER" id="PTHR32332:SF18">
    <property type="entry name" value="2-NITROPROPANE DIOXYGENASE"/>
    <property type="match status" value="1"/>
</dbReference>
<protein>
    <recommendedName>
        <fullName evidence="2">Probable nitronate monooxygenase</fullName>
    </recommendedName>
</protein>
<gene>
    <name evidence="6" type="ORF">H8S17_11805</name>
</gene>
<dbReference type="CDD" id="cd04730">
    <property type="entry name" value="NPD_like"/>
    <property type="match status" value="1"/>
</dbReference>
<evidence type="ECO:0000256" key="4">
    <source>
        <dbReference type="ARBA" id="ARBA00022643"/>
    </source>
</evidence>